<sequence length="69" mass="7840">MLLKEKESGDLIKILDVDALVNPTKNEVLGQNQAGEEEQDPEKFPKSKLVFPSGEVLPRCWTDKNYKTH</sequence>
<proteinExistence type="predicted"/>
<organism evidence="2 3">
    <name type="scientific">Phormidium nigroviride PCC 7112</name>
    <dbReference type="NCBI Taxonomy" id="179408"/>
    <lineage>
        <taxon>Bacteria</taxon>
        <taxon>Bacillati</taxon>
        <taxon>Cyanobacteriota</taxon>
        <taxon>Cyanophyceae</taxon>
        <taxon>Oscillatoriophycideae</taxon>
        <taxon>Oscillatoriales</taxon>
        <taxon>Oscillatoriaceae</taxon>
        <taxon>Phormidium</taxon>
    </lineage>
</organism>
<evidence type="ECO:0000313" key="2">
    <source>
        <dbReference type="EMBL" id="AFZ09202.1"/>
    </source>
</evidence>
<name>K9VNZ3_9CYAN</name>
<dbReference type="Proteomes" id="UP000010478">
    <property type="component" value="Chromosome"/>
</dbReference>
<gene>
    <name evidence="2" type="ORF">Osc7112_4936</name>
</gene>
<reference evidence="2 3" key="1">
    <citation type="submission" date="2012-05" db="EMBL/GenBank/DDBJ databases">
        <title>Finished chromosome of genome of Oscillatoria sp. PCC 7112.</title>
        <authorList>
            <consortium name="US DOE Joint Genome Institute"/>
            <person name="Gugger M."/>
            <person name="Coursin T."/>
            <person name="Rippka R."/>
            <person name="Tandeau De Marsac N."/>
            <person name="Huntemann M."/>
            <person name="Wei C.-L."/>
            <person name="Han J."/>
            <person name="Detter J.C."/>
            <person name="Han C."/>
            <person name="Tapia R."/>
            <person name="Davenport K."/>
            <person name="Daligault H."/>
            <person name="Erkkila T."/>
            <person name="Gu W."/>
            <person name="Munk A.C.C."/>
            <person name="Teshima H."/>
            <person name="Xu Y."/>
            <person name="Chain P."/>
            <person name="Chen A."/>
            <person name="Krypides N."/>
            <person name="Mavromatis K."/>
            <person name="Markowitz V."/>
            <person name="Szeto E."/>
            <person name="Ivanova N."/>
            <person name="Mikhailova N."/>
            <person name="Ovchinnikova G."/>
            <person name="Pagani I."/>
            <person name="Pati A."/>
            <person name="Goodwin L."/>
            <person name="Peters L."/>
            <person name="Pitluck S."/>
            <person name="Woyke T."/>
            <person name="Kerfeld C."/>
        </authorList>
    </citation>
    <scope>NUCLEOTIDE SEQUENCE [LARGE SCALE GENOMIC DNA]</scope>
    <source>
        <strain evidence="2 3">PCC 7112</strain>
    </source>
</reference>
<dbReference type="KEGG" id="oni:Osc7112_4936"/>
<dbReference type="AlphaFoldDB" id="K9VNZ3"/>
<evidence type="ECO:0000256" key="1">
    <source>
        <dbReference type="SAM" id="MobiDB-lite"/>
    </source>
</evidence>
<dbReference type="RefSeq" id="WP_015178433.1">
    <property type="nucleotide sequence ID" value="NC_019729.1"/>
</dbReference>
<dbReference type="HOGENOM" id="CLU_186763_0_0_3"/>
<dbReference type="EMBL" id="CP003614">
    <property type="protein sequence ID" value="AFZ09202.1"/>
    <property type="molecule type" value="Genomic_DNA"/>
</dbReference>
<accession>K9VNZ3</accession>
<dbReference type="eggNOG" id="ENOG5032YBX">
    <property type="taxonomic scope" value="Bacteria"/>
</dbReference>
<keyword evidence="3" id="KW-1185">Reference proteome</keyword>
<protein>
    <recommendedName>
        <fullName evidence="4">Acetyltransferase</fullName>
    </recommendedName>
</protein>
<dbReference type="STRING" id="179408.Osc7112_4936"/>
<evidence type="ECO:0008006" key="4">
    <source>
        <dbReference type="Google" id="ProtNLM"/>
    </source>
</evidence>
<feature type="region of interest" description="Disordered" evidence="1">
    <location>
        <begin position="28"/>
        <end position="48"/>
    </location>
</feature>
<dbReference type="OrthoDB" id="9810649at2"/>
<evidence type="ECO:0000313" key="3">
    <source>
        <dbReference type="Proteomes" id="UP000010478"/>
    </source>
</evidence>